<accession>A0ABW9ZU22</accession>
<dbReference type="InterPro" id="IPR001789">
    <property type="entry name" value="Sig_transdc_resp-reg_receiver"/>
</dbReference>
<sequence>MPQKFVLIDDDPDDRDLFKEALGRLLPGAELVEFTDGRKAVEWLSGITGEKLPAAIVMDYNMPHLTAPQLLDRLCENEMLTHIPKIVWSTAVQPTYFDNCKNKGALEYFIKPTTQEGLVWIVQQVIDFAGRA</sequence>
<evidence type="ECO:0000313" key="3">
    <source>
        <dbReference type="EMBL" id="NCI50643.1"/>
    </source>
</evidence>
<evidence type="ECO:0000313" key="4">
    <source>
        <dbReference type="Proteomes" id="UP000753802"/>
    </source>
</evidence>
<dbReference type="PROSITE" id="PS50110">
    <property type="entry name" value="RESPONSE_REGULATORY"/>
    <property type="match status" value="1"/>
</dbReference>
<dbReference type="InterPro" id="IPR052893">
    <property type="entry name" value="TCS_response_regulator"/>
</dbReference>
<feature type="domain" description="Response regulatory" evidence="2">
    <location>
        <begin position="4"/>
        <end position="126"/>
    </location>
</feature>
<gene>
    <name evidence="3" type="ORF">GWC95_11960</name>
</gene>
<name>A0ABW9ZU22_9BACT</name>
<dbReference type="Proteomes" id="UP000753802">
    <property type="component" value="Unassembled WGS sequence"/>
</dbReference>
<protein>
    <submittedName>
        <fullName evidence="3">Response regulator</fullName>
    </submittedName>
</protein>
<keyword evidence="1" id="KW-0597">Phosphoprotein</keyword>
<dbReference type="InterPro" id="IPR011006">
    <property type="entry name" value="CheY-like_superfamily"/>
</dbReference>
<dbReference type="Gene3D" id="3.40.50.2300">
    <property type="match status" value="1"/>
</dbReference>
<evidence type="ECO:0000256" key="1">
    <source>
        <dbReference type="PROSITE-ProRule" id="PRU00169"/>
    </source>
</evidence>
<reference evidence="3 4" key="1">
    <citation type="submission" date="2020-01" db="EMBL/GenBank/DDBJ databases">
        <title>Genome analysis.</title>
        <authorList>
            <person name="Wu S."/>
            <person name="Wang G."/>
        </authorList>
    </citation>
    <scope>NUCLEOTIDE SEQUENCE [LARGE SCALE GENOMIC DNA]</scope>
    <source>
        <strain evidence="3 4">SYL130</strain>
    </source>
</reference>
<dbReference type="SMART" id="SM00448">
    <property type="entry name" value="REC"/>
    <property type="match status" value="1"/>
</dbReference>
<dbReference type="PANTHER" id="PTHR44520:SF1">
    <property type="entry name" value="TWO-COMPONENT SYSTEM REGULATORY PROTEIN"/>
    <property type="match status" value="1"/>
</dbReference>
<keyword evidence="4" id="KW-1185">Reference proteome</keyword>
<evidence type="ECO:0000259" key="2">
    <source>
        <dbReference type="PROSITE" id="PS50110"/>
    </source>
</evidence>
<comment type="caution">
    <text evidence="3">The sequence shown here is derived from an EMBL/GenBank/DDBJ whole genome shotgun (WGS) entry which is preliminary data.</text>
</comment>
<dbReference type="EMBL" id="JAACJS010000015">
    <property type="protein sequence ID" value="NCI50643.1"/>
    <property type="molecule type" value="Genomic_DNA"/>
</dbReference>
<proteinExistence type="predicted"/>
<organism evidence="3 4">
    <name type="scientific">Sediminibacterium roseum</name>
    <dbReference type="NCBI Taxonomy" id="1978412"/>
    <lineage>
        <taxon>Bacteria</taxon>
        <taxon>Pseudomonadati</taxon>
        <taxon>Bacteroidota</taxon>
        <taxon>Chitinophagia</taxon>
        <taxon>Chitinophagales</taxon>
        <taxon>Chitinophagaceae</taxon>
        <taxon>Sediminibacterium</taxon>
    </lineage>
</organism>
<dbReference type="SUPFAM" id="SSF52172">
    <property type="entry name" value="CheY-like"/>
    <property type="match status" value="1"/>
</dbReference>
<feature type="modified residue" description="4-aspartylphosphate" evidence="1">
    <location>
        <position position="59"/>
    </location>
</feature>
<dbReference type="PANTHER" id="PTHR44520">
    <property type="entry name" value="RESPONSE REGULATOR RCP1-RELATED"/>
    <property type="match status" value="1"/>
</dbReference>
<dbReference type="RefSeq" id="WP_161818961.1">
    <property type="nucleotide sequence ID" value="NZ_JAACJS010000015.1"/>
</dbReference>
<dbReference type="Pfam" id="PF00072">
    <property type="entry name" value="Response_reg"/>
    <property type="match status" value="1"/>
</dbReference>